<protein>
    <submittedName>
        <fullName evidence="1">Uncharacterized protein</fullName>
    </submittedName>
</protein>
<accession>A0ACC2C788</accession>
<dbReference type="EMBL" id="CM055102">
    <property type="protein sequence ID" value="KAJ7537743.1"/>
    <property type="molecule type" value="Genomic_DNA"/>
</dbReference>
<dbReference type="Proteomes" id="UP001162992">
    <property type="component" value="Chromosome 11"/>
</dbReference>
<sequence>MTDKLGQSSEDWNNFQKLPYFDNQLPSVIPRNLDLNAERLHMVSALSHVVQGGITLEAQGIDTGNVNPYIQQSLPVNSTQGKSKRLGEEGVISSSSEVVDLLQECFSDQVATGVPQGNSFGRSVLPVKWNAKRSKRNNAEQNKSGIRYSPQPSSFSSDSGKAQKHLPIVLWLILIGK</sequence>
<keyword evidence="2" id="KW-1185">Reference proteome</keyword>
<gene>
    <name evidence="1" type="ORF">O6H91_11G020100</name>
</gene>
<comment type="caution">
    <text evidence="1">The sequence shown here is derived from an EMBL/GenBank/DDBJ whole genome shotgun (WGS) entry which is preliminary data.</text>
</comment>
<proteinExistence type="predicted"/>
<name>A0ACC2C788_DIPCM</name>
<reference evidence="2" key="1">
    <citation type="journal article" date="2024" name="Proc. Natl. Acad. Sci. U.S.A.">
        <title>Extraordinary preservation of gene collinearity over three hundred million years revealed in homosporous lycophytes.</title>
        <authorList>
            <person name="Li C."/>
            <person name="Wickell D."/>
            <person name="Kuo L.Y."/>
            <person name="Chen X."/>
            <person name="Nie B."/>
            <person name="Liao X."/>
            <person name="Peng D."/>
            <person name="Ji J."/>
            <person name="Jenkins J."/>
            <person name="Williams M."/>
            <person name="Shu S."/>
            <person name="Plott C."/>
            <person name="Barry K."/>
            <person name="Rajasekar S."/>
            <person name="Grimwood J."/>
            <person name="Han X."/>
            <person name="Sun S."/>
            <person name="Hou Z."/>
            <person name="He W."/>
            <person name="Dai G."/>
            <person name="Sun C."/>
            <person name="Schmutz J."/>
            <person name="Leebens-Mack J.H."/>
            <person name="Li F.W."/>
            <person name="Wang L."/>
        </authorList>
    </citation>
    <scope>NUCLEOTIDE SEQUENCE [LARGE SCALE GENOMIC DNA]</scope>
    <source>
        <strain evidence="2">cv. PW_Plant_1</strain>
    </source>
</reference>
<evidence type="ECO:0000313" key="2">
    <source>
        <dbReference type="Proteomes" id="UP001162992"/>
    </source>
</evidence>
<organism evidence="1 2">
    <name type="scientific">Diphasiastrum complanatum</name>
    <name type="common">Issler's clubmoss</name>
    <name type="synonym">Lycopodium complanatum</name>
    <dbReference type="NCBI Taxonomy" id="34168"/>
    <lineage>
        <taxon>Eukaryota</taxon>
        <taxon>Viridiplantae</taxon>
        <taxon>Streptophyta</taxon>
        <taxon>Embryophyta</taxon>
        <taxon>Tracheophyta</taxon>
        <taxon>Lycopodiopsida</taxon>
        <taxon>Lycopodiales</taxon>
        <taxon>Lycopodiaceae</taxon>
        <taxon>Lycopodioideae</taxon>
        <taxon>Diphasiastrum</taxon>
    </lineage>
</organism>
<evidence type="ECO:0000313" key="1">
    <source>
        <dbReference type="EMBL" id="KAJ7537743.1"/>
    </source>
</evidence>